<protein>
    <submittedName>
        <fullName evidence="1">Type VI secretion system-associated protein</fullName>
    </submittedName>
</protein>
<dbReference type="PANTHER" id="PTHR35566">
    <property type="entry name" value="BLR3599 PROTEIN"/>
    <property type="match status" value="1"/>
</dbReference>
<dbReference type="EMBL" id="MLCO01000508">
    <property type="protein sequence ID" value="ONG42664.1"/>
    <property type="molecule type" value="Genomic_DNA"/>
</dbReference>
<dbReference type="RefSeq" id="WP_076960658.1">
    <property type="nucleotide sequence ID" value="NZ_MLCO01000508.1"/>
</dbReference>
<dbReference type="PANTHER" id="PTHR35566:SF1">
    <property type="entry name" value="TYPE VI SECRETION SYSTEM BASEPLATE COMPONENT TSSK1"/>
    <property type="match status" value="1"/>
</dbReference>
<evidence type="ECO:0000313" key="2">
    <source>
        <dbReference type="Proteomes" id="UP000188879"/>
    </source>
</evidence>
<dbReference type="OrthoDB" id="9775333at2"/>
<sequence>MVWTDKVVWQEGMFLRAQHFQQQDRYLEHLVQARSASLRPHPWGLTELSLDRDLLAAGKFALANAAGVLEDGTPFAIPGTADQPPPLDLPEGTRNQIVYLAAPIRQPGSPEVAFGEMPELSGARYGMRSFDAFDTHSDSTQPAELQVGRPRLRFLLESEERAGFTCLGLARIVEVQSDRRVIVDERFIPPCLRVSAWPAIGNLAPELVGMLGQRAEALAARLSQPGARGVAEVADFLLLQTLNRWLPLLAHWSDAGNIHPEALFSVLVQMAGELATFTDPGRRARPYPAYRHDDLQRAFSPVVADLRRALSMVLETNAVAIPLQERRHGVRVGPLMDRSILRASQFVLTVQAEVPGEQLRRLFPNQVKIGAVEHIRELVNVALPGIAVRPLPVAPRQIPFNAGATYFELDRGSPHWQQMQASGGFAIHVSGEFPGLQMELWAIRG</sequence>
<organism evidence="1 2">
    <name type="scientific">Teichococcus deserti</name>
    <dbReference type="NCBI Taxonomy" id="1817963"/>
    <lineage>
        <taxon>Bacteria</taxon>
        <taxon>Pseudomonadati</taxon>
        <taxon>Pseudomonadota</taxon>
        <taxon>Alphaproteobacteria</taxon>
        <taxon>Acetobacterales</taxon>
        <taxon>Roseomonadaceae</taxon>
        <taxon>Roseomonas</taxon>
    </lineage>
</organism>
<dbReference type="NCBIfam" id="TIGR03353">
    <property type="entry name" value="VI_chp_4"/>
    <property type="match status" value="1"/>
</dbReference>
<dbReference type="InterPro" id="IPR010263">
    <property type="entry name" value="T6SS_TssK"/>
</dbReference>
<evidence type="ECO:0000313" key="1">
    <source>
        <dbReference type="EMBL" id="ONG42664.1"/>
    </source>
</evidence>
<dbReference type="Proteomes" id="UP000188879">
    <property type="component" value="Unassembled WGS sequence"/>
</dbReference>
<comment type="caution">
    <text evidence="1">The sequence shown here is derived from an EMBL/GenBank/DDBJ whole genome shotgun (WGS) entry which is preliminary data.</text>
</comment>
<dbReference type="AlphaFoldDB" id="A0A1V2GVZ0"/>
<proteinExistence type="predicted"/>
<accession>A0A1V2GVZ0</accession>
<gene>
    <name evidence="1" type="ORF">BKE38_29200</name>
</gene>
<dbReference type="Pfam" id="PF05936">
    <property type="entry name" value="T6SS_VasE"/>
    <property type="match status" value="1"/>
</dbReference>
<reference evidence="1 2" key="1">
    <citation type="submission" date="2016-10" db="EMBL/GenBank/DDBJ databases">
        <title>Draft Genome sequence of Roseomonas sp. strain M3.</title>
        <authorList>
            <person name="Subhash Y."/>
            <person name="Lee S."/>
        </authorList>
    </citation>
    <scope>NUCLEOTIDE SEQUENCE [LARGE SCALE GENOMIC DNA]</scope>
    <source>
        <strain evidence="1 2">M3</strain>
    </source>
</reference>
<keyword evidence="2" id="KW-1185">Reference proteome</keyword>
<name>A0A1V2GVZ0_9PROT</name>